<gene>
    <name evidence="2 4" type="ORF">P152DRAFT_462812</name>
</gene>
<protein>
    <submittedName>
        <fullName evidence="2 4">Uncharacterized protein</fullName>
    </submittedName>
</protein>
<evidence type="ECO:0000313" key="4">
    <source>
        <dbReference type="RefSeq" id="XP_033529787.1"/>
    </source>
</evidence>
<evidence type="ECO:0000313" key="3">
    <source>
        <dbReference type="Proteomes" id="UP000504638"/>
    </source>
</evidence>
<dbReference type="OrthoDB" id="3921271at2759"/>
<dbReference type="Proteomes" id="UP000504638">
    <property type="component" value="Unplaced"/>
</dbReference>
<dbReference type="GeneID" id="54420986"/>
<keyword evidence="3" id="KW-1185">Reference proteome</keyword>
<dbReference type="EMBL" id="ML975189">
    <property type="protein sequence ID" value="KAF1808156.1"/>
    <property type="molecule type" value="Genomic_DNA"/>
</dbReference>
<feature type="region of interest" description="Disordered" evidence="1">
    <location>
        <begin position="1"/>
        <end position="71"/>
    </location>
</feature>
<dbReference type="AlphaFoldDB" id="A0A6G1FQY0"/>
<evidence type="ECO:0000313" key="2">
    <source>
        <dbReference type="EMBL" id="KAF1808156.1"/>
    </source>
</evidence>
<reference evidence="4" key="2">
    <citation type="submission" date="2020-04" db="EMBL/GenBank/DDBJ databases">
        <authorList>
            <consortium name="NCBI Genome Project"/>
        </authorList>
    </citation>
    <scope>NUCLEOTIDE SEQUENCE</scope>
    <source>
        <strain evidence="4">CBS 781.70</strain>
    </source>
</reference>
<organism evidence="2">
    <name type="scientific">Eremomyces bilateralis CBS 781.70</name>
    <dbReference type="NCBI Taxonomy" id="1392243"/>
    <lineage>
        <taxon>Eukaryota</taxon>
        <taxon>Fungi</taxon>
        <taxon>Dikarya</taxon>
        <taxon>Ascomycota</taxon>
        <taxon>Pezizomycotina</taxon>
        <taxon>Dothideomycetes</taxon>
        <taxon>Dothideomycetes incertae sedis</taxon>
        <taxon>Eremomycetales</taxon>
        <taxon>Eremomycetaceae</taxon>
        <taxon>Eremomyces</taxon>
    </lineage>
</organism>
<accession>A0A6G1FQY0</accession>
<proteinExistence type="predicted"/>
<reference evidence="4" key="3">
    <citation type="submission" date="2025-04" db="UniProtKB">
        <authorList>
            <consortium name="RefSeq"/>
        </authorList>
    </citation>
    <scope>IDENTIFICATION</scope>
    <source>
        <strain evidence="4">CBS 781.70</strain>
    </source>
</reference>
<name>A0A6G1FQY0_9PEZI</name>
<evidence type="ECO:0000256" key="1">
    <source>
        <dbReference type="SAM" id="MobiDB-lite"/>
    </source>
</evidence>
<dbReference type="RefSeq" id="XP_033529787.1">
    <property type="nucleotide sequence ID" value="XM_033680416.1"/>
</dbReference>
<reference evidence="2 4" key="1">
    <citation type="submission" date="2020-01" db="EMBL/GenBank/DDBJ databases">
        <authorList>
            <consortium name="DOE Joint Genome Institute"/>
            <person name="Haridas S."/>
            <person name="Albert R."/>
            <person name="Binder M."/>
            <person name="Bloem J."/>
            <person name="Labutti K."/>
            <person name="Salamov A."/>
            <person name="Andreopoulos B."/>
            <person name="Baker S.E."/>
            <person name="Barry K."/>
            <person name="Bills G."/>
            <person name="Bluhm B.H."/>
            <person name="Cannon C."/>
            <person name="Castanera R."/>
            <person name="Culley D.E."/>
            <person name="Daum C."/>
            <person name="Ezra D."/>
            <person name="Gonzalez J.B."/>
            <person name="Henrissat B."/>
            <person name="Kuo A."/>
            <person name="Liang C."/>
            <person name="Lipzen A."/>
            <person name="Lutzoni F."/>
            <person name="Magnuson J."/>
            <person name="Mondo S."/>
            <person name="Nolan M."/>
            <person name="Ohm R."/>
            <person name="Pangilinan J."/>
            <person name="Park H.-J."/>
            <person name="Ramirez L."/>
            <person name="Alfaro M."/>
            <person name="Sun H."/>
            <person name="Tritt A."/>
            <person name="Yoshinaga Y."/>
            <person name="Zwiers L.-H."/>
            <person name="Turgeon B.G."/>
            <person name="Goodwin S.B."/>
            <person name="Spatafora J.W."/>
            <person name="Crous P.W."/>
            <person name="Grigoriev I.V."/>
        </authorList>
    </citation>
    <scope>NUCLEOTIDE SEQUENCE</scope>
    <source>
        <strain evidence="2 4">CBS 781.70</strain>
    </source>
</reference>
<sequence length="163" mass="16827">MKGINGNIISKSNAKTNRDAAEVPTTPPSEPAAGFWPGRSRSRTRRPRPNPTSIAVSDPISTPPPSSNGTVDAQFGCAAASDCVVKDVRNCCGYYPKCVNSGFKPLPPKCDGGVFGVCGFPVIDACDCQAERCVGLQNSPQTGGLSNLDSSVSFESGGSGEIS</sequence>